<dbReference type="GO" id="GO:0052650">
    <property type="term" value="F:all-trans-retinol dehydrogenase (NADP+) activity"/>
    <property type="evidence" value="ECO:0007669"/>
    <property type="project" value="UniProtKB-ARBA"/>
</dbReference>
<dbReference type="PANTHER" id="PTHR24322">
    <property type="entry name" value="PKSB"/>
    <property type="match status" value="1"/>
</dbReference>
<dbReference type="PRINTS" id="PR00081">
    <property type="entry name" value="GDHRDH"/>
</dbReference>
<accession>A0AAD5R6K7</accession>
<dbReference type="AlphaFoldDB" id="A0AAD5R6K7"/>
<gene>
    <name evidence="13" type="ORF">KIN20_031339</name>
</gene>
<name>A0AAD5R6K7_PARTN</name>
<reference evidence="13" key="1">
    <citation type="submission" date="2021-06" db="EMBL/GenBank/DDBJ databases">
        <title>Parelaphostrongylus tenuis whole genome reference sequence.</title>
        <authorList>
            <person name="Garwood T.J."/>
            <person name="Larsen P.A."/>
            <person name="Fountain-Jones N.M."/>
            <person name="Garbe J.R."/>
            <person name="Macchietto M.G."/>
            <person name="Kania S.A."/>
            <person name="Gerhold R.W."/>
            <person name="Richards J.E."/>
            <person name="Wolf T.M."/>
        </authorList>
    </citation>
    <scope>NUCLEOTIDE SEQUENCE</scope>
    <source>
        <strain evidence="13">MNPRO001-30</strain>
        <tissue evidence="13">Meninges</tissue>
    </source>
</reference>
<comment type="function">
    <text evidence="9">Catalyzes the reduction of all-trans-retinal to all-trans-retinol in the presence of NADPH.</text>
</comment>
<protein>
    <recommendedName>
        <fullName evidence="10">Short-chain dehydrogenase/reductase 3</fullName>
    </recommendedName>
    <alternativeName>
        <fullName evidence="11">Retinal short-chain dehydrogenase/reductase 1</fullName>
    </alternativeName>
</protein>
<dbReference type="Proteomes" id="UP001196413">
    <property type="component" value="Unassembled WGS sequence"/>
</dbReference>
<keyword evidence="4" id="KW-0521">NADP</keyword>
<evidence type="ECO:0000256" key="4">
    <source>
        <dbReference type="ARBA" id="ARBA00022857"/>
    </source>
</evidence>
<dbReference type="EMBL" id="JAHQIW010006679">
    <property type="protein sequence ID" value="KAJ1369779.1"/>
    <property type="molecule type" value="Genomic_DNA"/>
</dbReference>
<sequence>MPVNTFRKALDSLVSMLPFSSPDPEQIAGQVALITGAGNGLGRQISIKLAKLNCKLVLWDLDERANEETKAICESLGAEVYAYRVDVSDRKEIYSVAERVMADVGAVRILVNNAGILRAVGSFLSKADEDIEATVRVNMMAHMWMAKAFLPTMIERDAGHIVCVSSMSGIVGLKFIVEYSSSKFGALGFQEALETETHFLNGKNIHFTTICPIYIRTGMLKGVTLPPSTITLSPDDVAEEIVHAILVKKRIVMLPRKAYLVYAAKGLLPHGVFQRLMLYVQR</sequence>
<evidence type="ECO:0000256" key="10">
    <source>
        <dbReference type="ARBA" id="ARBA00068717"/>
    </source>
</evidence>
<dbReference type="GO" id="GO:0005811">
    <property type="term" value="C:lipid droplet"/>
    <property type="evidence" value="ECO:0007669"/>
    <property type="project" value="TreeGrafter"/>
</dbReference>
<keyword evidence="8" id="KW-0472">Membrane</keyword>
<evidence type="ECO:0000313" key="14">
    <source>
        <dbReference type="Proteomes" id="UP001196413"/>
    </source>
</evidence>
<comment type="subcellular location">
    <subcellularLocation>
        <location evidence="1">Membrane</location>
        <topology evidence="1">Multi-pass membrane protein</topology>
    </subcellularLocation>
</comment>
<evidence type="ECO:0000256" key="7">
    <source>
        <dbReference type="ARBA" id="ARBA00023098"/>
    </source>
</evidence>
<organism evidence="13 14">
    <name type="scientific">Parelaphostrongylus tenuis</name>
    <name type="common">Meningeal worm</name>
    <dbReference type="NCBI Taxonomy" id="148309"/>
    <lineage>
        <taxon>Eukaryota</taxon>
        <taxon>Metazoa</taxon>
        <taxon>Ecdysozoa</taxon>
        <taxon>Nematoda</taxon>
        <taxon>Chromadorea</taxon>
        <taxon>Rhabditida</taxon>
        <taxon>Rhabditina</taxon>
        <taxon>Rhabditomorpha</taxon>
        <taxon>Strongyloidea</taxon>
        <taxon>Metastrongylidae</taxon>
        <taxon>Parelaphostrongylus</taxon>
    </lineage>
</organism>
<keyword evidence="6" id="KW-0560">Oxidoreductase</keyword>
<evidence type="ECO:0000256" key="1">
    <source>
        <dbReference type="ARBA" id="ARBA00004141"/>
    </source>
</evidence>
<evidence type="ECO:0000256" key="5">
    <source>
        <dbReference type="ARBA" id="ARBA00022989"/>
    </source>
</evidence>
<evidence type="ECO:0000256" key="12">
    <source>
        <dbReference type="RuleBase" id="RU000363"/>
    </source>
</evidence>
<evidence type="ECO:0000256" key="6">
    <source>
        <dbReference type="ARBA" id="ARBA00023002"/>
    </source>
</evidence>
<evidence type="ECO:0000256" key="11">
    <source>
        <dbReference type="ARBA" id="ARBA00082544"/>
    </source>
</evidence>
<dbReference type="Pfam" id="PF00106">
    <property type="entry name" value="adh_short"/>
    <property type="match status" value="1"/>
</dbReference>
<evidence type="ECO:0000256" key="3">
    <source>
        <dbReference type="ARBA" id="ARBA00022692"/>
    </source>
</evidence>
<dbReference type="PRINTS" id="PR00080">
    <property type="entry name" value="SDRFAMILY"/>
</dbReference>
<keyword evidence="14" id="KW-1185">Reference proteome</keyword>
<evidence type="ECO:0000256" key="8">
    <source>
        <dbReference type="ARBA" id="ARBA00023136"/>
    </source>
</evidence>
<dbReference type="FunFam" id="3.40.50.720:FF:000131">
    <property type="entry name" value="Short-chain dehydrogenase/reductase 3"/>
    <property type="match status" value="1"/>
</dbReference>
<evidence type="ECO:0000256" key="2">
    <source>
        <dbReference type="ARBA" id="ARBA00006484"/>
    </source>
</evidence>
<keyword evidence="3" id="KW-0812">Transmembrane</keyword>
<dbReference type="SUPFAM" id="SSF51735">
    <property type="entry name" value="NAD(P)-binding Rossmann-fold domains"/>
    <property type="match status" value="1"/>
</dbReference>
<comment type="caution">
    <text evidence="13">The sequence shown here is derived from an EMBL/GenBank/DDBJ whole genome shotgun (WGS) entry which is preliminary data.</text>
</comment>
<dbReference type="CDD" id="cd05339">
    <property type="entry name" value="17beta-HSDXI-like_SDR_c"/>
    <property type="match status" value="1"/>
</dbReference>
<comment type="similarity">
    <text evidence="2 12">Belongs to the short-chain dehydrogenases/reductases (SDR) family.</text>
</comment>
<dbReference type="GO" id="GO:0016020">
    <property type="term" value="C:membrane"/>
    <property type="evidence" value="ECO:0007669"/>
    <property type="project" value="UniProtKB-SubCell"/>
</dbReference>
<dbReference type="InterPro" id="IPR002347">
    <property type="entry name" value="SDR_fam"/>
</dbReference>
<dbReference type="Gene3D" id="3.40.50.720">
    <property type="entry name" value="NAD(P)-binding Rossmann-like Domain"/>
    <property type="match status" value="1"/>
</dbReference>
<proteinExistence type="inferred from homology"/>
<dbReference type="PANTHER" id="PTHR24322:SF742">
    <property type="entry name" value="PROTEIN DHS-3"/>
    <property type="match status" value="1"/>
</dbReference>
<keyword evidence="7" id="KW-0443">Lipid metabolism</keyword>
<evidence type="ECO:0000313" key="13">
    <source>
        <dbReference type="EMBL" id="KAJ1369779.1"/>
    </source>
</evidence>
<dbReference type="InterPro" id="IPR036291">
    <property type="entry name" value="NAD(P)-bd_dom_sf"/>
</dbReference>
<keyword evidence="5" id="KW-1133">Transmembrane helix</keyword>
<evidence type="ECO:0000256" key="9">
    <source>
        <dbReference type="ARBA" id="ARBA00059620"/>
    </source>
</evidence>